<comment type="function">
    <text evidence="10">Catalyzes the reversible formation of acyl-phosphate (acyl-PO(4)) from acyl-[acyl-carrier-protein] (acyl-ACP). This enzyme utilizes acyl-ACP as fatty acyl donor, but not acyl-CoA.</text>
</comment>
<evidence type="ECO:0000256" key="8">
    <source>
        <dbReference type="ARBA" id="ARBA00024069"/>
    </source>
</evidence>
<keyword evidence="4 10" id="KW-0808">Transferase</keyword>
<keyword evidence="11" id="KW-0012">Acyltransferase</keyword>
<dbReference type="Proteomes" id="UP001177943">
    <property type="component" value="Chromosome"/>
</dbReference>
<keyword evidence="3 10" id="KW-0444">Lipid biosynthesis</keyword>
<dbReference type="GO" id="GO:0043811">
    <property type="term" value="F:phosphate:acyl-[acyl carrier protein] acyltransferase activity"/>
    <property type="evidence" value="ECO:0007669"/>
    <property type="project" value="UniProtKB-UniRule"/>
</dbReference>
<evidence type="ECO:0000256" key="3">
    <source>
        <dbReference type="ARBA" id="ARBA00022516"/>
    </source>
</evidence>
<evidence type="ECO:0000256" key="4">
    <source>
        <dbReference type="ARBA" id="ARBA00022679"/>
    </source>
</evidence>
<sequence length="334" mass="35532">MRIAIDAMGGDHAPKSTLEGALAAAKEWNDIEIILVGDQAQLEPLLKDSAVPANLNIHHASEVIEADDEPVRAVRRKKDASMVVAGRLVREGEAEAMISAGNTGALMTTGLLVVGRMDGIERPALAPMIPTVDERGVLALDLGANMDAKPEHLAQYALMGSIYREKVHGISRPRVGLLNVGTEEMKGNELTKAAYPLIQQLPIHFVGNVEARDILTGACDVLVCDGFAGNILLKSLEGTAGTIFSILKQEFSKSLKNKLAAAMLMPSLRGMKKTLDYKEHGGAPLLGLSGLVVKGHGSSDGEAIKNAVRQARTAIQSRLTESIAQEISGKRVVE</sequence>
<comment type="catalytic activity">
    <reaction evidence="1 10">
        <text>a fatty acyl-[ACP] + phosphate = an acyl phosphate + holo-[ACP]</text>
        <dbReference type="Rhea" id="RHEA:42292"/>
        <dbReference type="Rhea" id="RHEA-COMP:9685"/>
        <dbReference type="Rhea" id="RHEA-COMP:14125"/>
        <dbReference type="ChEBI" id="CHEBI:43474"/>
        <dbReference type="ChEBI" id="CHEBI:59918"/>
        <dbReference type="ChEBI" id="CHEBI:64479"/>
        <dbReference type="ChEBI" id="CHEBI:138651"/>
        <dbReference type="EC" id="2.3.1.274"/>
    </reaction>
</comment>
<dbReference type="HAMAP" id="MF_00019">
    <property type="entry name" value="PlsX"/>
    <property type="match status" value="1"/>
</dbReference>
<organism evidence="11 12">
    <name type="scientific">Paenibacillus woosongensis</name>
    <dbReference type="NCBI Taxonomy" id="307580"/>
    <lineage>
        <taxon>Bacteria</taxon>
        <taxon>Bacillati</taxon>
        <taxon>Bacillota</taxon>
        <taxon>Bacilli</taxon>
        <taxon>Bacillales</taxon>
        <taxon>Paenibacillaceae</taxon>
        <taxon>Paenibacillus</taxon>
    </lineage>
</organism>
<dbReference type="PANTHER" id="PTHR30100">
    <property type="entry name" value="FATTY ACID/PHOSPHOLIPID SYNTHESIS PROTEIN PLSX"/>
    <property type="match status" value="1"/>
</dbReference>
<keyword evidence="7 10" id="KW-1208">Phospholipid metabolism</keyword>
<dbReference type="KEGG" id="pwn:QNH46_10615"/>
<evidence type="ECO:0000313" key="11">
    <source>
        <dbReference type="EMBL" id="WHX51052.1"/>
    </source>
</evidence>
<dbReference type="GO" id="GO:0008654">
    <property type="term" value="P:phospholipid biosynthetic process"/>
    <property type="evidence" value="ECO:0007669"/>
    <property type="project" value="UniProtKB-KW"/>
</dbReference>
<comment type="subcellular location">
    <subcellularLocation>
        <location evidence="10">Cytoplasm</location>
    </subcellularLocation>
    <text evidence="10">Associated with the membrane possibly through PlsY.</text>
</comment>
<comment type="subunit">
    <text evidence="9 10">Homodimer. Probably interacts with PlsY.</text>
</comment>
<comment type="similarity">
    <text evidence="10">Belongs to the PlsX family.</text>
</comment>
<evidence type="ECO:0000256" key="10">
    <source>
        <dbReference type="HAMAP-Rule" id="MF_00019"/>
    </source>
</evidence>
<dbReference type="Gene3D" id="3.40.718.10">
    <property type="entry name" value="Isopropylmalate Dehydrogenase"/>
    <property type="match status" value="1"/>
</dbReference>
<name>A0AA95IAG8_9BACL</name>
<evidence type="ECO:0000256" key="7">
    <source>
        <dbReference type="ARBA" id="ARBA00023264"/>
    </source>
</evidence>
<dbReference type="InterPro" id="IPR012281">
    <property type="entry name" value="Phospholipid_synth_PlsX-like"/>
</dbReference>
<keyword evidence="2 10" id="KW-0963">Cytoplasm</keyword>
<keyword evidence="6 10" id="KW-0594">Phospholipid biosynthesis</keyword>
<evidence type="ECO:0000256" key="2">
    <source>
        <dbReference type="ARBA" id="ARBA00022490"/>
    </source>
</evidence>
<dbReference type="PIRSF" id="PIRSF002465">
    <property type="entry name" value="Phsphlp_syn_PlsX"/>
    <property type="match status" value="1"/>
</dbReference>
<gene>
    <name evidence="10 11" type="primary">plsX</name>
    <name evidence="11" type="ORF">QNH46_10615</name>
</gene>
<reference evidence="11" key="1">
    <citation type="submission" date="2023-05" db="EMBL/GenBank/DDBJ databases">
        <title>Comparative genomics of Bacillaceae isolates and their secondary metabolite potential.</title>
        <authorList>
            <person name="Song L."/>
            <person name="Nielsen L.J."/>
            <person name="Mohite O."/>
            <person name="Xu X."/>
            <person name="Weber T."/>
            <person name="Kovacs A.T."/>
        </authorList>
    </citation>
    <scope>NUCLEOTIDE SEQUENCE</scope>
    <source>
        <strain evidence="11">B2_4</strain>
    </source>
</reference>
<dbReference type="RefSeq" id="WP_283928066.1">
    <property type="nucleotide sequence ID" value="NZ_CP126084.1"/>
</dbReference>
<protein>
    <recommendedName>
        <fullName evidence="8 10">Phosphate acyltransferase</fullName>
        <ecNumber evidence="8 10">2.3.1.274</ecNumber>
    </recommendedName>
    <alternativeName>
        <fullName evidence="10">Acyl-ACP phosphotransacylase</fullName>
    </alternativeName>
    <alternativeName>
        <fullName evidence="10">Acyl-[acyl-carrier-protein]--phosphate acyltransferase</fullName>
    </alternativeName>
    <alternativeName>
        <fullName evidence="10">Phosphate-acyl-ACP acyltransferase</fullName>
    </alternativeName>
</protein>
<dbReference type="EMBL" id="CP126084">
    <property type="protein sequence ID" value="WHX51052.1"/>
    <property type="molecule type" value="Genomic_DNA"/>
</dbReference>
<evidence type="ECO:0000256" key="1">
    <source>
        <dbReference type="ARBA" id="ARBA00001232"/>
    </source>
</evidence>
<keyword evidence="5 10" id="KW-0443">Lipid metabolism</keyword>
<dbReference type="Pfam" id="PF02504">
    <property type="entry name" value="FA_synthesis"/>
    <property type="match status" value="1"/>
</dbReference>
<comment type="pathway">
    <text evidence="10">Lipid metabolism; phospholipid metabolism.</text>
</comment>
<dbReference type="InterPro" id="IPR003664">
    <property type="entry name" value="FA_synthesis"/>
</dbReference>
<accession>A0AA95IAG8</accession>
<dbReference type="GO" id="GO:0006633">
    <property type="term" value="P:fatty acid biosynthetic process"/>
    <property type="evidence" value="ECO:0007669"/>
    <property type="project" value="UniProtKB-UniRule"/>
</dbReference>
<dbReference type="NCBIfam" id="TIGR00182">
    <property type="entry name" value="plsX"/>
    <property type="match status" value="1"/>
</dbReference>
<dbReference type="GO" id="GO:0005737">
    <property type="term" value="C:cytoplasm"/>
    <property type="evidence" value="ECO:0007669"/>
    <property type="project" value="UniProtKB-SubCell"/>
</dbReference>
<evidence type="ECO:0000256" key="6">
    <source>
        <dbReference type="ARBA" id="ARBA00023209"/>
    </source>
</evidence>
<dbReference type="AlphaFoldDB" id="A0AA95IAG8"/>
<evidence type="ECO:0000256" key="9">
    <source>
        <dbReference type="ARBA" id="ARBA00046608"/>
    </source>
</evidence>
<evidence type="ECO:0000256" key="5">
    <source>
        <dbReference type="ARBA" id="ARBA00023098"/>
    </source>
</evidence>
<dbReference type="PANTHER" id="PTHR30100:SF1">
    <property type="entry name" value="PHOSPHATE ACYLTRANSFERASE"/>
    <property type="match status" value="1"/>
</dbReference>
<dbReference type="SUPFAM" id="SSF53659">
    <property type="entry name" value="Isocitrate/Isopropylmalate dehydrogenase-like"/>
    <property type="match status" value="1"/>
</dbReference>
<evidence type="ECO:0000313" key="12">
    <source>
        <dbReference type="Proteomes" id="UP001177943"/>
    </source>
</evidence>
<dbReference type="EC" id="2.3.1.274" evidence="8 10"/>
<proteinExistence type="inferred from homology"/>